<dbReference type="InterPro" id="IPR047589">
    <property type="entry name" value="DUF11_rpt"/>
</dbReference>
<evidence type="ECO:0000313" key="2">
    <source>
        <dbReference type="EMBL" id="MCP9764197.1"/>
    </source>
</evidence>
<dbReference type="NCBIfam" id="TIGR01451">
    <property type="entry name" value="B_ant_repeat"/>
    <property type="match status" value="1"/>
</dbReference>
<dbReference type="Pfam" id="PF01345">
    <property type="entry name" value="DUF11"/>
    <property type="match status" value="1"/>
</dbReference>
<evidence type="ECO:0000259" key="1">
    <source>
        <dbReference type="Pfam" id="PF01345"/>
    </source>
</evidence>
<proteinExistence type="predicted"/>
<comment type="caution">
    <text evidence="2">The sequence shown here is derived from an EMBL/GenBank/DDBJ whole genome shotgun (WGS) entry which is preliminary data.</text>
</comment>
<sequence>DANGCQTTASATITQPAAAISATIVDYTLGCTETNGTINLTVSGGTGGYFFDWDNDGTGDFNDNQNLTAGPGSYNVTIRDENGCEIVRTGNIIFTPCPELTIIKTQTAGQNLVTTPGVLTYTIVVTNTGNTSQTGVVVRDTLPNGTVTVLSGQTESLSANNIL</sequence>
<keyword evidence="3" id="KW-1185">Reference proteome</keyword>
<dbReference type="InterPro" id="IPR001434">
    <property type="entry name" value="OmcB-like_DUF11"/>
</dbReference>
<organism evidence="2 3">
    <name type="scientific">Lacihabitans soyangensis</name>
    <dbReference type="NCBI Taxonomy" id="869394"/>
    <lineage>
        <taxon>Bacteria</taxon>
        <taxon>Pseudomonadati</taxon>
        <taxon>Bacteroidota</taxon>
        <taxon>Cytophagia</taxon>
        <taxon>Cytophagales</taxon>
        <taxon>Leadbetterellaceae</taxon>
        <taxon>Lacihabitans</taxon>
    </lineage>
</organism>
<feature type="non-terminal residue" evidence="2">
    <location>
        <position position="1"/>
    </location>
</feature>
<gene>
    <name evidence="2" type="ORF">EGI31_14695</name>
</gene>
<protein>
    <submittedName>
        <fullName evidence="2">DUF11 domain-containing protein</fullName>
    </submittedName>
</protein>
<dbReference type="EMBL" id="RJUF01000098">
    <property type="protein sequence ID" value="MCP9764197.1"/>
    <property type="molecule type" value="Genomic_DNA"/>
</dbReference>
<feature type="domain" description="DUF11" evidence="1">
    <location>
        <begin position="105"/>
        <end position="151"/>
    </location>
</feature>
<name>A0AAE3KTB1_9BACT</name>
<reference evidence="2 3" key="1">
    <citation type="submission" date="2018-11" db="EMBL/GenBank/DDBJ databases">
        <title>Novel bacteria species description.</title>
        <authorList>
            <person name="Han J.-H."/>
        </authorList>
    </citation>
    <scope>NUCLEOTIDE SEQUENCE [LARGE SCALE GENOMIC DNA]</scope>
    <source>
        <strain evidence="2 3">KCTC23259</strain>
    </source>
</reference>
<dbReference type="Proteomes" id="UP001204144">
    <property type="component" value="Unassembled WGS sequence"/>
</dbReference>
<accession>A0AAE3KTB1</accession>
<feature type="non-terminal residue" evidence="2">
    <location>
        <position position="163"/>
    </location>
</feature>
<dbReference type="AlphaFoldDB" id="A0AAE3KTB1"/>
<evidence type="ECO:0000313" key="3">
    <source>
        <dbReference type="Proteomes" id="UP001204144"/>
    </source>
</evidence>